<dbReference type="GO" id="GO:0016747">
    <property type="term" value="F:acyltransferase activity, transferring groups other than amino-acyl groups"/>
    <property type="evidence" value="ECO:0007669"/>
    <property type="project" value="InterPro"/>
</dbReference>
<dbReference type="AlphaFoldDB" id="A0A844GWU7"/>
<reference evidence="2 3" key="1">
    <citation type="submission" date="2019-11" db="EMBL/GenBank/DDBJ databases">
        <title>Isolation of a new High Light Tolerant Cyanobacteria.</title>
        <authorList>
            <person name="Dobson Z."/>
            <person name="Vaughn N."/>
            <person name="Vaughn M."/>
            <person name="Fromme P."/>
            <person name="Mazor Y."/>
        </authorList>
    </citation>
    <scope>NUCLEOTIDE SEQUENCE [LARGE SCALE GENOMIC DNA]</scope>
    <source>
        <strain evidence="2 3">0216</strain>
    </source>
</reference>
<dbReference type="PROSITE" id="PS51186">
    <property type="entry name" value="GNAT"/>
    <property type="match status" value="1"/>
</dbReference>
<dbReference type="Pfam" id="PF13673">
    <property type="entry name" value="Acetyltransf_10"/>
    <property type="match status" value="1"/>
</dbReference>
<feature type="domain" description="N-acetyltransferase" evidence="1">
    <location>
        <begin position="5"/>
        <end position="142"/>
    </location>
</feature>
<name>A0A844GWU7_9CHRO</name>
<dbReference type="Gene3D" id="3.40.630.30">
    <property type="match status" value="1"/>
</dbReference>
<dbReference type="CDD" id="cd04301">
    <property type="entry name" value="NAT_SF"/>
    <property type="match status" value="1"/>
</dbReference>
<evidence type="ECO:0000313" key="3">
    <source>
        <dbReference type="Proteomes" id="UP000437131"/>
    </source>
</evidence>
<protein>
    <submittedName>
        <fullName evidence="2">GNAT family N-acetyltransferase</fullName>
    </submittedName>
</protein>
<dbReference type="RefSeq" id="WP_015218727.1">
    <property type="nucleotide sequence ID" value="NZ_WMIA01000012.1"/>
</dbReference>
<organism evidence="2 3">
    <name type="scientific">Cyanobacterium aponinum 0216</name>
    <dbReference type="NCBI Taxonomy" id="2676140"/>
    <lineage>
        <taxon>Bacteria</taxon>
        <taxon>Bacillati</taxon>
        <taxon>Cyanobacteriota</taxon>
        <taxon>Cyanophyceae</taxon>
        <taxon>Oscillatoriophycideae</taxon>
        <taxon>Chroococcales</taxon>
        <taxon>Geminocystaceae</taxon>
        <taxon>Cyanobacterium</taxon>
    </lineage>
</organism>
<sequence length="143" mass="16689">MQPEIIIGDYQQLKTECNLIRYRVFVIEQNVPETLELDDRDSICIHLLLKLNNYYIGTGRIDLQQQGKIGRLAVLPSFRNKGYGQIILHNLELVARENQLNSVWLNAQKQSLNFYLKSGYNTISDEFLEANIPHLKMIKYFSD</sequence>
<comment type="caution">
    <text evidence="2">The sequence shown here is derived from an EMBL/GenBank/DDBJ whole genome shotgun (WGS) entry which is preliminary data.</text>
</comment>
<proteinExistence type="predicted"/>
<dbReference type="InterPro" id="IPR016181">
    <property type="entry name" value="Acyl_CoA_acyltransferase"/>
</dbReference>
<dbReference type="Proteomes" id="UP000437131">
    <property type="component" value="Unassembled WGS sequence"/>
</dbReference>
<dbReference type="EMBL" id="WMIA01000012">
    <property type="protein sequence ID" value="MTF39388.1"/>
    <property type="molecule type" value="Genomic_DNA"/>
</dbReference>
<gene>
    <name evidence="2" type="ORF">GGC33_10680</name>
</gene>
<dbReference type="SUPFAM" id="SSF55729">
    <property type="entry name" value="Acyl-CoA N-acyltransferases (Nat)"/>
    <property type="match status" value="1"/>
</dbReference>
<evidence type="ECO:0000259" key="1">
    <source>
        <dbReference type="PROSITE" id="PS51186"/>
    </source>
</evidence>
<evidence type="ECO:0000313" key="2">
    <source>
        <dbReference type="EMBL" id="MTF39388.1"/>
    </source>
</evidence>
<keyword evidence="2" id="KW-0808">Transferase</keyword>
<accession>A0A844GWU7</accession>
<dbReference type="InterPro" id="IPR000182">
    <property type="entry name" value="GNAT_dom"/>
</dbReference>